<organism evidence="7 8">
    <name type="scientific">Stephanodiscus triporus</name>
    <dbReference type="NCBI Taxonomy" id="2934178"/>
    <lineage>
        <taxon>Eukaryota</taxon>
        <taxon>Sar</taxon>
        <taxon>Stramenopiles</taxon>
        <taxon>Ochrophyta</taxon>
        <taxon>Bacillariophyta</taxon>
        <taxon>Coscinodiscophyceae</taxon>
        <taxon>Thalassiosirophycidae</taxon>
        <taxon>Stephanodiscales</taxon>
        <taxon>Stephanodiscaceae</taxon>
        <taxon>Stephanodiscus</taxon>
    </lineage>
</organism>
<dbReference type="Proteomes" id="UP001530315">
    <property type="component" value="Unassembled WGS sequence"/>
</dbReference>
<dbReference type="InterPro" id="IPR051553">
    <property type="entry name" value="Ran_GTPase-activating"/>
</dbReference>
<evidence type="ECO:0000256" key="1">
    <source>
        <dbReference type="ARBA" id="ARBA00022669"/>
    </source>
</evidence>
<dbReference type="Pfam" id="PF00415">
    <property type="entry name" value="RCC1"/>
    <property type="match status" value="2"/>
</dbReference>
<feature type="region of interest" description="Disordered" evidence="4">
    <location>
        <begin position="88"/>
        <end position="115"/>
    </location>
</feature>
<keyword evidence="5" id="KW-1133">Transmembrane helix</keyword>
<dbReference type="PROSITE" id="PS50012">
    <property type="entry name" value="RCC1_3"/>
    <property type="match status" value="3"/>
</dbReference>
<reference evidence="7 8" key="1">
    <citation type="submission" date="2024-10" db="EMBL/GenBank/DDBJ databases">
        <title>Updated reference genomes for cyclostephanoid diatoms.</title>
        <authorList>
            <person name="Roberts W.R."/>
            <person name="Alverson A.J."/>
        </authorList>
    </citation>
    <scope>NUCLEOTIDE SEQUENCE [LARGE SCALE GENOMIC DNA]</scope>
    <source>
        <strain evidence="7 8">AJA276-08</strain>
    </source>
</reference>
<feature type="repeat" description="RCC1" evidence="2">
    <location>
        <begin position="752"/>
        <end position="803"/>
    </location>
</feature>
<feature type="compositionally biased region" description="Low complexity" evidence="4">
    <location>
        <begin position="308"/>
        <end position="328"/>
    </location>
</feature>
<feature type="compositionally biased region" description="Polar residues" evidence="4">
    <location>
        <begin position="195"/>
        <end position="204"/>
    </location>
</feature>
<name>A0ABD3PGM9_9STRA</name>
<evidence type="ECO:0000256" key="5">
    <source>
        <dbReference type="SAM" id="Phobius"/>
    </source>
</evidence>
<feature type="region of interest" description="Disordered" evidence="4">
    <location>
        <begin position="816"/>
        <end position="863"/>
    </location>
</feature>
<keyword evidence="5" id="KW-0472">Membrane</keyword>
<dbReference type="PANTHER" id="PTHR45982:SF1">
    <property type="entry name" value="REGULATOR OF CHROMOSOME CONDENSATION"/>
    <property type="match status" value="1"/>
</dbReference>
<dbReference type="InterPro" id="IPR009091">
    <property type="entry name" value="RCC1/BLIP-II"/>
</dbReference>
<feature type="region of interest" description="Disordered" evidence="4">
    <location>
        <begin position="305"/>
        <end position="362"/>
    </location>
</feature>
<dbReference type="InterPro" id="IPR018371">
    <property type="entry name" value="Chitin-binding_1_CS"/>
</dbReference>
<proteinExistence type="predicted"/>
<dbReference type="Gene3D" id="2.130.10.30">
    <property type="entry name" value="Regulator of chromosome condensation 1/beta-lactamase-inhibitor protein II"/>
    <property type="match status" value="2"/>
</dbReference>
<evidence type="ECO:0000256" key="4">
    <source>
        <dbReference type="SAM" id="MobiDB-lite"/>
    </source>
</evidence>
<feature type="compositionally biased region" description="Low complexity" evidence="4">
    <location>
        <begin position="205"/>
        <end position="224"/>
    </location>
</feature>
<feature type="disulfide bond" evidence="3">
    <location>
        <begin position="176"/>
        <end position="190"/>
    </location>
</feature>
<evidence type="ECO:0000256" key="3">
    <source>
        <dbReference type="PROSITE-ProRule" id="PRU00261"/>
    </source>
</evidence>
<evidence type="ECO:0000313" key="7">
    <source>
        <dbReference type="EMBL" id="KAL3786836.1"/>
    </source>
</evidence>
<evidence type="ECO:0000259" key="6">
    <source>
        <dbReference type="PROSITE" id="PS50941"/>
    </source>
</evidence>
<dbReference type="SMART" id="SM00270">
    <property type="entry name" value="ChtBD1"/>
    <property type="match status" value="1"/>
</dbReference>
<dbReference type="SUPFAM" id="SSF50985">
    <property type="entry name" value="RCC1/BLIP-II"/>
    <property type="match status" value="1"/>
</dbReference>
<dbReference type="InterPro" id="IPR036861">
    <property type="entry name" value="Endochitinase-like_sf"/>
</dbReference>
<dbReference type="GO" id="GO:0008061">
    <property type="term" value="F:chitin binding"/>
    <property type="evidence" value="ECO:0007669"/>
    <property type="project" value="UniProtKB-UniRule"/>
</dbReference>
<feature type="compositionally biased region" description="Polar residues" evidence="4">
    <location>
        <begin position="342"/>
        <end position="359"/>
    </location>
</feature>
<evidence type="ECO:0000313" key="8">
    <source>
        <dbReference type="Proteomes" id="UP001530315"/>
    </source>
</evidence>
<dbReference type="Gene3D" id="3.30.60.10">
    <property type="entry name" value="Endochitinase-like"/>
    <property type="match status" value="1"/>
</dbReference>
<accession>A0ABD3PGM9</accession>
<feature type="compositionally biased region" description="Basic residues" evidence="4">
    <location>
        <begin position="89"/>
        <end position="115"/>
    </location>
</feature>
<dbReference type="PROSITE" id="PS50941">
    <property type="entry name" value="CHIT_BIND_I_2"/>
    <property type="match status" value="1"/>
</dbReference>
<comment type="caution">
    <text evidence="3">Lacks conserved residue(s) required for the propagation of feature annotation.</text>
</comment>
<comment type="caution">
    <text evidence="7">The sequence shown here is derived from an EMBL/GenBank/DDBJ whole genome shotgun (WGS) entry which is preliminary data.</text>
</comment>
<dbReference type="AlphaFoldDB" id="A0ABD3PGM9"/>
<dbReference type="SUPFAM" id="SSF57016">
    <property type="entry name" value="Plant lectins/antimicrobial peptides"/>
    <property type="match status" value="1"/>
</dbReference>
<keyword evidence="8" id="KW-1185">Reference proteome</keyword>
<dbReference type="PRINTS" id="PR01217">
    <property type="entry name" value="PRICHEXTENSN"/>
</dbReference>
<evidence type="ECO:0000256" key="2">
    <source>
        <dbReference type="PROSITE-ProRule" id="PRU00235"/>
    </source>
</evidence>
<feature type="compositionally biased region" description="Low complexity" evidence="4">
    <location>
        <begin position="839"/>
        <end position="857"/>
    </location>
</feature>
<feature type="transmembrane region" description="Helical" evidence="5">
    <location>
        <begin position="20"/>
        <end position="37"/>
    </location>
</feature>
<dbReference type="PROSITE" id="PS00026">
    <property type="entry name" value="CHIT_BIND_I_1"/>
    <property type="match status" value="1"/>
</dbReference>
<dbReference type="PANTHER" id="PTHR45982">
    <property type="entry name" value="REGULATOR OF CHROMOSOME CONDENSATION"/>
    <property type="match status" value="1"/>
</dbReference>
<protein>
    <recommendedName>
        <fullName evidence="6">Chitin-binding type-1 domain-containing protein</fullName>
    </recommendedName>
</protein>
<gene>
    <name evidence="7" type="ORF">ACHAW5_003137</name>
</gene>
<feature type="domain" description="Chitin-binding type-1" evidence="6">
    <location>
        <begin position="157"/>
        <end position="202"/>
    </location>
</feature>
<feature type="compositionally biased region" description="Polar residues" evidence="4">
    <location>
        <begin position="816"/>
        <end position="838"/>
    </location>
</feature>
<keyword evidence="5" id="KW-0812">Transmembrane</keyword>
<dbReference type="InterPro" id="IPR000408">
    <property type="entry name" value="Reg_chr_condens"/>
</dbReference>
<feature type="repeat" description="RCC1" evidence="2">
    <location>
        <begin position="593"/>
        <end position="643"/>
    </location>
</feature>
<sequence>MAKMNYGKLHLRAKDASSELRLGGIMLFSILAAFTSLPKHMSVQAQAESTVPIGKRFDRGPRLAEVFVTKGAEANDANDTEERLLYRENRKKGTHHRGANKRKKQSRVVKRKKRTARKKRFGGTYNTGSKPMAWGGTGSWLAPPAWGGTEAPPAWLYGTCGGGSIGNAMCPNRNECCSEFGFCGTSAEYCTNKLENTGPTTTRLGKSGKTGKASKAGSPVTGSPVTPPPSGKPTWSGGWVYPSPPHLPQPIECDKWGSSSNHWGGGYDPCIAIVTHAPTDFPTYIPEPTPQPTATPETLYPTFATVRPTPSTSTTEPTPSTSTTEPTPLFTYEPTPAPTDEPTLSPSYEPTQSPTSEPTLSPMGEPTLQPTLTPTFIVNTLEPTLQPTLSPTFMENMLEPTFSPMITTPIPTPNIFEASRLLWAWGSTWGIGVDVSQNILVPQDVDELVLDASAGTYYSLFILADGSARVGGYIETPENYRGHFGLGIAEVRGVNTLSPILEVEDLKGNVVAAPEFRMVVAGVESAEGSGHMHSVFIDIDGNVYAAGNNDKGQLCLGDTEHSLFPTQIKLPGGETAESAVVGGEFTLILTTSGKLYGCGSNELGQLGLGDDVLSVTTPDDKNGLTDVLSISAGQNFALIRTSDGLFVMGDNTYGQLCLDTGGAYAALPTLIDSADDVIPSTDVKSFKAGRESTYIVFEDGSVVACGLNDVGQLGDGSFNNSFGVVSVERGSNIVDVGTGPSAKTVFYITSDGQVSGNGMNNFGQLGVGDERDREFQVDVTFQGDAFVQYISAADTHTVGLTSDVGIVGIPTISPTLGSTQYMPTMSPALSTTQLSDGQSSTSPTNASTTESTTVSSPTPSPTI</sequence>
<feature type="region of interest" description="Disordered" evidence="4">
    <location>
        <begin position="195"/>
        <end position="237"/>
    </location>
</feature>
<keyword evidence="1 3" id="KW-0147">Chitin-binding</keyword>
<dbReference type="InterPro" id="IPR001002">
    <property type="entry name" value="Chitin-bd_1"/>
</dbReference>
<dbReference type="EMBL" id="JALLAZ020000809">
    <property type="protein sequence ID" value="KAL3786836.1"/>
    <property type="molecule type" value="Genomic_DNA"/>
</dbReference>
<dbReference type="Pfam" id="PF00187">
    <property type="entry name" value="Chitin_bind_1"/>
    <property type="match status" value="1"/>
</dbReference>
<dbReference type="CDD" id="cd00035">
    <property type="entry name" value="ChtBD1"/>
    <property type="match status" value="1"/>
</dbReference>
<keyword evidence="3" id="KW-1015">Disulfide bond</keyword>
<feature type="repeat" description="RCC1" evidence="2">
    <location>
        <begin position="541"/>
        <end position="592"/>
    </location>
</feature>